<proteinExistence type="predicted"/>
<dbReference type="Proteomes" id="UP000887580">
    <property type="component" value="Unplaced"/>
</dbReference>
<accession>A0AC35FE66</accession>
<dbReference type="WBParaSite" id="PS1159_v2.g16613.t1">
    <property type="protein sequence ID" value="PS1159_v2.g16613.t1"/>
    <property type="gene ID" value="PS1159_v2.g16613"/>
</dbReference>
<sequence length="551" mass="60524">MCSLPANDDVKVAVFSFGPDPKLVQEFTDPQKFEVIESLQTIDGKPSYAKAVHAGLDYYNSHKRSDARGVFIIVGDGESTDKQEERSLASNLVRKAKGLECHAVHSGKEINEKTLKAFTGDVKRVYNYDRNADFAKELLRLATLGQTEHCVEARKQINVQASSDKNREEQTYSTSEPFVGRQRLKDIASPLKNGLDTEKIVAIQKTTLRRIEATTPVSTTTKKDITTESPKIKTTKAFTTKSTTPKKKNTTVAATTLKSTTEATTISKPSTTTLKATKLPKALKAATQFLDVPEKKSKATTFSNFETTEAPVTKSLKAIKMPRTTKTIPITTESTTTLETAPISLTPTPSNIPLNPTTAFPFESSTKHIPGCLIDLLIIIDSSGSVEATFNREKELISGVIDKLRIGPENARVSLIKFAATEKVRTIVPFDGPQSKLYLKTSLEKIPFSSGTTAIHSALLHAISEYSPLKGARPGKALPIAIIFTDGFAQRDTTKESALLRQAIPDLYAVAINHDYPISRVELEKITGDPRRVFTDINDLHRILSPKFRSC</sequence>
<organism evidence="1 2">
    <name type="scientific">Panagrolaimus sp. PS1159</name>
    <dbReference type="NCBI Taxonomy" id="55785"/>
    <lineage>
        <taxon>Eukaryota</taxon>
        <taxon>Metazoa</taxon>
        <taxon>Ecdysozoa</taxon>
        <taxon>Nematoda</taxon>
        <taxon>Chromadorea</taxon>
        <taxon>Rhabditida</taxon>
        <taxon>Tylenchina</taxon>
        <taxon>Panagrolaimomorpha</taxon>
        <taxon>Panagrolaimoidea</taxon>
        <taxon>Panagrolaimidae</taxon>
        <taxon>Panagrolaimus</taxon>
    </lineage>
</organism>
<protein>
    <submittedName>
        <fullName evidence="2">VWFA domain-containing protein</fullName>
    </submittedName>
</protein>
<evidence type="ECO:0000313" key="1">
    <source>
        <dbReference type="Proteomes" id="UP000887580"/>
    </source>
</evidence>
<reference evidence="2" key="1">
    <citation type="submission" date="2022-11" db="UniProtKB">
        <authorList>
            <consortium name="WormBaseParasite"/>
        </authorList>
    </citation>
    <scope>IDENTIFICATION</scope>
</reference>
<evidence type="ECO:0000313" key="2">
    <source>
        <dbReference type="WBParaSite" id="PS1159_v2.g16613.t1"/>
    </source>
</evidence>
<name>A0AC35FE66_9BILA</name>